<dbReference type="Proteomes" id="UP000199512">
    <property type="component" value="Unassembled WGS sequence"/>
</dbReference>
<dbReference type="OrthoDB" id="9792518at2"/>
<dbReference type="Gene3D" id="1.10.150.240">
    <property type="entry name" value="Putative phosphatase, domain 2"/>
    <property type="match status" value="1"/>
</dbReference>
<keyword evidence="5" id="KW-1185">Reference proteome</keyword>
<sequence>MKKAVIFDMDGLMFDTEKLSVDMWLYAAEKQDYKMPRAVALSILGSNKEQIYSTFREYFKDNEKFDVDRYMDDYYKYMGAHLFKDGPEKKYYIEEILKYLKDNKIPVAVASSSEKEYINNNLEKTNLTDYIDEIVSGCEVEKSKPNPDIFLKAAEKLSVKPEECIVLEDSKNGILAGNSANMTVIMVPDLYEAEESIKDKIDYIAKDLSEAKKIIENLIV</sequence>
<reference evidence="4 5" key="1">
    <citation type="submission" date="2016-10" db="EMBL/GenBank/DDBJ databases">
        <authorList>
            <person name="de Groot N.N."/>
        </authorList>
    </citation>
    <scope>NUCLEOTIDE SEQUENCE [LARGE SCALE GENOMIC DNA]</scope>
    <source>
        <strain evidence="4 5">Calf135</strain>
    </source>
</reference>
<dbReference type="InterPro" id="IPR023198">
    <property type="entry name" value="PGP-like_dom2"/>
</dbReference>
<dbReference type="PANTHER" id="PTHR18901">
    <property type="entry name" value="2-DEOXYGLUCOSE-6-PHOSPHATE PHOSPHATASE 2"/>
    <property type="match status" value="1"/>
</dbReference>
<dbReference type="GO" id="GO:0016787">
    <property type="term" value="F:hydrolase activity"/>
    <property type="evidence" value="ECO:0007669"/>
    <property type="project" value="UniProtKB-KW"/>
</dbReference>
<dbReference type="FunFam" id="3.40.50.1000:FF:000036">
    <property type="entry name" value="HAD family hydrolase"/>
    <property type="match status" value="1"/>
</dbReference>
<dbReference type="GO" id="GO:0046872">
    <property type="term" value="F:metal ion binding"/>
    <property type="evidence" value="ECO:0007669"/>
    <property type="project" value="UniProtKB-KW"/>
</dbReference>
<dbReference type="PRINTS" id="PR00413">
    <property type="entry name" value="HADHALOGNASE"/>
</dbReference>
<name>A0A1H8G7M0_9FIRM</name>
<organism evidence="4 5">
    <name type="scientific">Peptostreptococcus russellii</name>
    <dbReference type="NCBI Taxonomy" id="215200"/>
    <lineage>
        <taxon>Bacteria</taxon>
        <taxon>Bacillati</taxon>
        <taxon>Bacillota</taxon>
        <taxon>Clostridia</taxon>
        <taxon>Peptostreptococcales</taxon>
        <taxon>Peptostreptococcaceae</taxon>
        <taxon>Peptostreptococcus</taxon>
    </lineage>
</organism>
<dbReference type="InterPro" id="IPR006439">
    <property type="entry name" value="HAD-SF_hydro_IA"/>
</dbReference>
<evidence type="ECO:0000256" key="2">
    <source>
        <dbReference type="ARBA" id="ARBA00022723"/>
    </source>
</evidence>
<dbReference type="Pfam" id="PF13419">
    <property type="entry name" value="HAD_2"/>
    <property type="match status" value="1"/>
</dbReference>
<dbReference type="NCBIfam" id="TIGR01549">
    <property type="entry name" value="HAD-SF-IA-v1"/>
    <property type="match status" value="1"/>
</dbReference>
<dbReference type="Gene3D" id="3.40.50.1000">
    <property type="entry name" value="HAD superfamily/HAD-like"/>
    <property type="match status" value="1"/>
</dbReference>
<dbReference type="SFLD" id="SFLDS00003">
    <property type="entry name" value="Haloacid_Dehalogenase"/>
    <property type="match status" value="1"/>
</dbReference>
<dbReference type="SUPFAM" id="SSF56784">
    <property type="entry name" value="HAD-like"/>
    <property type="match status" value="1"/>
</dbReference>
<dbReference type="NCBIfam" id="TIGR01509">
    <property type="entry name" value="HAD-SF-IA-v3"/>
    <property type="match status" value="1"/>
</dbReference>
<dbReference type="InterPro" id="IPR023214">
    <property type="entry name" value="HAD_sf"/>
</dbReference>
<evidence type="ECO:0000256" key="3">
    <source>
        <dbReference type="ARBA" id="ARBA00022801"/>
    </source>
</evidence>
<comment type="similarity">
    <text evidence="1">Belongs to the HAD-like hydrolase superfamily. CbbY/CbbZ/Gph/YieH family.</text>
</comment>
<dbReference type="CDD" id="cd07505">
    <property type="entry name" value="HAD_BPGM-like"/>
    <property type="match status" value="1"/>
</dbReference>
<evidence type="ECO:0000256" key="1">
    <source>
        <dbReference type="ARBA" id="ARBA00006171"/>
    </source>
</evidence>
<dbReference type="PANTHER" id="PTHR18901:SF38">
    <property type="entry name" value="PSEUDOURIDINE-5'-PHOSPHATASE"/>
    <property type="match status" value="1"/>
</dbReference>
<dbReference type="EMBL" id="FODF01000003">
    <property type="protein sequence ID" value="SEN39507.1"/>
    <property type="molecule type" value="Genomic_DNA"/>
</dbReference>
<protein>
    <submittedName>
        <fullName evidence="4">Haloacid dehalogenase superfamily, subfamily IA, variant 3 with third motif having DD or ED/haloacid dehalogenase superfamily, subfamily IA, variant 1 with third motif having Dx(3-4)D or Dx(3-4)E</fullName>
    </submittedName>
</protein>
<dbReference type="InterPro" id="IPR041492">
    <property type="entry name" value="HAD_2"/>
</dbReference>
<dbReference type="SFLD" id="SFLDG01135">
    <property type="entry name" value="C1.5.6:_HAD__Beta-PGM__Phospha"/>
    <property type="match status" value="1"/>
</dbReference>
<dbReference type="STRING" id="215200.SAMN05216454_10381"/>
<accession>A0A1H8G7M0</accession>
<dbReference type="RefSeq" id="WP_091974513.1">
    <property type="nucleotide sequence ID" value="NZ_CAUWDX010000010.1"/>
</dbReference>
<keyword evidence="3" id="KW-0378">Hydrolase</keyword>
<dbReference type="SFLD" id="SFLDG01129">
    <property type="entry name" value="C1.5:_HAD__Beta-PGM__Phosphata"/>
    <property type="match status" value="1"/>
</dbReference>
<dbReference type="AlphaFoldDB" id="A0A1H8G7M0"/>
<keyword evidence="2" id="KW-0479">Metal-binding</keyword>
<gene>
    <name evidence="4" type="ORF">SAMN05216454_10381</name>
</gene>
<proteinExistence type="inferred from homology"/>
<evidence type="ECO:0000313" key="5">
    <source>
        <dbReference type="Proteomes" id="UP000199512"/>
    </source>
</evidence>
<dbReference type="InterPro" id="IPR036412">
    <property type="entry name" value="HAD-like_sf"/>
</dbReference>
<evidence type="ECO:0000313" key="4">
    <source>
        <dbReference type="EMBL" id="SEN39507.1"/>
    </source>
</evidence>